<dbReference type="EMBL" id="JBHSHD010000007">
    <property type="protein sequence ID" value="MFC4820376.1"/>
    <property type="molecule type" value="Genomic_DNA"/>
</dbReference>
<feature type="domain" description="Transglutaminase-like" evidence="3">
    <location>
        <begin position="167"/>
        <end position="233"/>
    </location>
</feature>
<name>A0ABV9QTM8_9GAMM</name>
<evidence type="ECO:0000313" key="4">
    <source>
        <dbReference type="EMBL" id="MFC4820376.1"/>
    </source>
</evidence>
<dbReference type="RefSeq" id="WP_380020224.1">
    <property type="nucleotide sequence ID" value="NZ_JBHSHD010000007.1"/>
</dbReference>
<sequence>MATPTSPLRCLVLALLAATLPARADEAPFASNAEAERAVRALLVASPYKMSERARAGTIRYTFEHTASGTTGDWPETGEQHVEIRGDRVTLTVCADCGREAAPSAAELQRYLAANAWVDSDDRAIRAFARGATGASVDSRMSALVLAVQKHMSGAIDFRRYATATEAFASREGDCTEFAVLLAAAARARGIPARVVAGLVYDSRFLGRSHAFGPHTWVQVWTGQRWRSYDAALGRFDAGHVALRVGDGSPQETYGVMRRISTLRIVDAVGLPPPPAGDGSGRITDSVPTTPER</sequence>
<comment type="caution">
    <text evidence="4">The sequence shown here is derived from an EMBL/GenBank/DDBJ whole genome shotgun (WGS) entry which is preliminary data.</text>
</comment>
<evidence type="ECO:0000256" key="2">
    <source>
        <dbReference type="SAM" id="SignalP"/>
    </source>
</evidence>
<dbReference type="Proteomes" id="UP001595886">
    <property type="component" value="Unassembled WGS sequence"/>
</dbReference>
<dbReference type="PANTHER" id="PTHR33490:SF3">
    <property type="entry name" value="CONSERVED INTEGRAL MEMBRANE PROTEIN"/>
    <property type="match status" value="1"/>
</dbReference>
<gene>
    <name evidence="4" type="ORF">ACFO6Q_08570</name>
</gene>
<dbReference type="PANTHER" id="PTHR33490">
    <property type="entry name" value="BLR5614 PROTEIN-RELATED"/>
    <property type="match status" value="1"/>
</dbReference>
<feature type="region of interest" description="Disordered" evidence="1">
    <location>
        <begin position="270"/>
        <end position="293"/>
    </location>
</feature>
<organism evidence="4 5">
    <name type="scientific">Dokdonella ginsengisoli</name>
    <dbReference type="NCBI Taxonomy" id="363846"/>
    <lineage>
        <taxon>Bacteria</taxon>
        <taxon>Pseudomonadati</taxon>
        <taxon>Pseudomonadota</taxon>
        <taxon>Gammaproteobacteria</taxon>
        <taxon>Lysobacterales</taxon>
        <taxon>Rhodanobacteraceae</taxon>
        <taxon>Dokdonella</taxon>
    </lineage>
</organism>
<keyword evidence="2" id="KW-0732">Signal</keyword>
<dbReference type="InterPro" id="IPR002931">
    <property type="entry name" value="Transglutaminase-like"/>
</dbReference>
<dbReference type="InterPro" id="IPR038765">
    <property type="entry name" value="Papain-like_cys_pep_sf"/>
</dbReference>
<evidence type="ECO:0000313" key="5">
    <source>
        <dbReference type="Proteomes" id="UP001595886"/>
    </source>
</evidence>
<protein>
    <submittedName>
        <fullName evidence="4">Transglutaminase family protein</fullName>
    </submittedName>
</protein>
<proteinExistence type="predicted"/>
<keyword evidence="5" id="KW-1185">Reference proteome</keyword>
<dbReference type="Gene3D" id="3.10.620.30">
    <property type="match status" value="1"/>
</dbReference>
<evidence type="ECO:0000259" key="3">
    <source>
        <dbReference type="SMART" id="SM00460"/>
    </source>
</evidence>
<accession>A0ABV9QTM8</accession>
<evidence type="ECO:0000256" key="1">
    <source>
        <dbReference type="SAM" id="MobiDB-lite"/>
    </source>
</evidence>
<dbReference type="SMART" id="SM00460">
    <property type="entry name" value="TGc"/>
    <property type="match status" value="1"/>
</dbReference>
<dbReference type="SUPFAM" id="SSF54001">
    <property type="entry name" value="Cysteine proteinases"/>
    <property type="match status" value="1"/>
</dbReference>
<reference evidence="5" key="1">
    <citation type="journal article" date="2019" name="Int. J. Syst. Evol. Microbiol.">
        <title>The Global Catalogue of Microorganisms (GCM) 10K type strain sequencing project: providing services to taxonomists for standard genome sequencing and annotation.</title>
        <authorList>
            <consortium name="The Broad Institute Genomics Platform"/>
            <consortium name="The Broad Institute Genome Sequencing Center for Infectious Disease"/>
            <person name="Wu L."/>
            <person name="Ma J."/>
        </authorList>
    </citation>
    <scope>NUCLEOTIDE SEQUENCE [LARGE SCALE GENOMIC DNA]</scope>
    <source>
        <strain evidence="5">CCUG 30340</strain>
    </source>
</reference>
<dbReference type="Pfam" id="PF01841">
    <property type="entry name" value="Transglut_core"/>
    <property type="match status" value="1"/>
</dbReference>
<feature type="chain" id="PRO_5045102479" evidence="2">
    <location>
        <begin position="25"/>
        <end position="293"/>
    </location>
</feature>
<feature type="signal peptide" evidence="2">
    <location>
        <begin position="1"/>
        <end position="24"/>
    </location>
</feature>